<evidence type="ECO:0000313" key="2">
    <source>
        <dbReference type="Proteomes" id="UP001259587"/>
    </source>
</evidence>
<name>A0ACC6K5P1_9PSED</name>
<keyword evidence="2" id="KW-1185">Reference proteome</keyword>
<dbReference type="Proteomes" id="UP001259587">
    <property type="component" value="Unassembled WGS sequence"/>
</dbReference>
<protein>
    <submittedName>
        <fullName evidence="1">Dehydrogenase</fullName>
    </submittedName>
</protein>
<evidence type="ECO:0000313" key="1">
    <source>
        <dbReference type="EMBL" id="MDR6713732.1"/>
    </source>
</evidence>
<proteinExistence type="predicted"/>
<dbReference type="EMBL" id="JAVDTH010000020">
    <property type="protein sequence ID" value="MDR6713732.1"/>
    <property type="molecule type" value="Genomic_DNA"/>
</dbReference>
<organism evidence="1 2">
    <name type="scientific">Pseudomonas hunanensis</name>
    <dbReference type="NCBI Taxonomy" id="1247546"/>
    <lineage>
        <taxon>Bacteria</taxon>
        <taxon>Pseudomonadati</taxon>
        <taxon>Pseudomonadota</taxon>
        <taxon>Gammaproteobacteria</taxon>
        <taxon>Pseudomonadales</taxon>
        <taxon>Pseudomonadaceae</taxon>
        <taxon>Pseudomonas</taxon>
    </lineage>
</organism>
<accession>A0ACC6K5P1</accession>
<reference evidence="1" key="1">
    <citation type="submission" date="2023-07" db="EMBL/GenBank/DDBJ databases">
        <title>Sorghum-associated microbial communities from plants grown in Nebraska, USA.</title>
        <authorList>
            <person name="Schachtman D."/>
        </authorList>
    </citation>
    <scope>NUCLEOTIDE SEQUENCE</scope>
    <source>
        <strain evidence="1">BE56</strain>
    </source>
</reference>
<gene>
    <name evidence="1" type="ORF">J2W83_003347</name>
</gene>
<comment type="caution">
    <text evidence="1">The sequence shown here is derived from an EMBL/GenBank/DDBJ whole genome shotgun (WGS) entry which is preliminary data.</text>
</comment>
<sequence length="348" mass="37002">MTRVKIAVAGVGAIGRRHIELIQASAACDLVAVVDPVAADPAYLASLGVAQFSSLGELFAQQLPDGVILATPNALHVQQAIECIEAKVAALVEKPLAHSVAEGRRLAELATQAQARILVGHHRAHSPTLARARQIIGDGLLGDLVAVQGSALFYKPDTYFDAAPWRRQLGGGPILINLIHEIGNLRSLCGEVVAVQALQSNAARGFPVEDTVAISLRFANGMLGSFMLSDSAACARSWEQTSQENTDYAFYDDEDCYVISGKQGSLSVPTLRLKTYPGTEDRSWFTPFECSTAAVQPGDPLALQLEHFCAVIRGEVAPLVTVDDGLRNLIVVEAIAEAARTGALITIE</sequence>